<proteinExistence type="predicted"/>
<dbReference type="Proteomes" id="UP001597218">
    <property type="component" value="Unassembled WGS sequence"/>
</dbReference>
<dbReference type="InterPro" id="IPR015422">
    <property type="entry name" value="PyrdxlP-dep_Trfase_small"/>
</dbReference>
<evidence type="ECO:0000256" key="2">
    <source>
        <dbReference type="ARBA" id="ARBA00022898"/>
    </source>
</evidence>
<protein>
    <submittedName>
        <fullName evidence="4">Aminotransferase class V-fold PLP-dependent enzyme</fullName>
    </submittedName>
</protein>
<dbReference type="InterPro" id="IPR015421">
    <property type="entry name" value="PyrdxlP-dep_Trfase_major"/>
</dbReference>
<comment type="caution">
    <text evidence="4">The sequence shown here is derived from an EMBL/GenBank/DDBJ whole genome shotgun (WGS) entry which is preliminary data.</text>
</comment>
<keyword evidence="4" id="KW-0032">Aminotransferase</keyword>
<gene>
    <name evidence="4" type="ORF">ACFSFY_07955</name>
</gene>
<evidence type="ECO:0000313" key="5">
    <source>
        <dbReference type="Proteomes" id="UP001597218"/>
    </source>
</evidence>
<reference evidence="5" key="1">
    <citation type="journal article" date="2019" name="Int. J. Syst. Evol. Microbiol.">
        <title>The Global Catalogue of Microorganisms (GCM) 10K type strain sequencing project: providing services to taxonomists for standard genome sequencing and annotation.</title>
        <authorList>
            <consortium name="The Broad Institute Genomics Platform"/>
            <consortium name="The Broad Institute Genome Sequencing Center for Infectious Disease"/>
            <person name="Wu L."/>
            <person name="Ma J."/>
        </authorList>
    </citation>
    <scope>NUCLEOTIDE SEQUENCE [LARGE SCALE GENOMIC DNA]</scope>
    <source>
        <strain evidence="5">CGMCC 4.7177</strain>
    </source>
</reference>
<dbReference type="RefSeq" id="WP_381536947.1">
    <property type="nucleotide sequence ID" value="NZ_JBHUGI010000024.1"/>
</dbReference>
<dbReference type="PANTHER" id="PTHR43586">
    <property type="entry name" value="CYSTEINE DESULFURASE"/>
    <property type="match status" value="1"/>
</dbReference>
<dbReference type="Gene3D" id="3.90.1150.10">
    <property type="entry name" value="Aspartate Aminotransferase, domain 1"/>
    <property type="match status" value="1"/>
</dbReference>
<dbReference type="Gene3D" id="3.40.640.10">
    <property type="entry name" value="Type I PLP-dependent aspartate aminotransferase-like (Major domain)"/>
    <property type="match status" value="1"/>
</dbReference>
<name>A0ABW4SHU5_9BACL</name>
<feature type="domain" description="Aminotransferase class V" evidence="3">
    <location>
        <begin position="38"/>
        <end position="253"/>
    </location>
</feature>
<organism evidence="4 5">
    <name type="scientific">Sporosarcina siberiensis</name>
    <dbReference type="NCBI Taxonomy" id="1365606"/>
    <lineage>
        <taxon>Bacteria</taxon>
        <taxon>Bacillati</taxon>
        <taxon>Bacillota</taxon>
        <taxon>Bacilli</taxon>
        <taxon>Bacillales</taxon>
        <taxon>Caryophanaceae</taxon>
        <taxon>Sporosarcina</taxon>
    </lineage>
</organism>
<dbReference type="EMBL" id="JBHUGI010000024">
    <property type="protein sequence ID" value="MFD1927989.1"/>
    <property type="molecule type" value="Genomic_DNA"/>
</dbReference>
<comment type="cofactor">
    <cofactor evidence="1">
        <name>pyridoxal 5'-phosphate</name>
        <dbReference type="ChEBI" id="CHEBI:597326"/>
    </cofactor>
</comment>
<dbReference type="InterPro" id="IPR015424">
    <property type="entry name" value="PyrdxlP-dep_Trfase"/>
</dbReference>
<dbReference type="Pfam" id="PF00266">
    <property type="entry name" value="Aminotran_5"/>
    <property type="match status" value="1"/>
</dbReference>
<evidence type="ECO:0000256" key="1">
    <source>
        <dbReference type="ARBA" id="ARBA00001933"/>
    </source>
</evidence>
<dbReference type="PANTHER" id="PTHR43586:SF8">
    <property type="entry name" value="CYSTEINE DESULFURASE 1, CHLOROPLASTIC"/>
    <property type="match status" value="1"/>
</dbReference>
<dbReference type="GO" id="GO:0008483">
    <property type="term" value="F:transaminase activity"/>
    <property type="evidence" value="ECO:0007669"/>
    <property type="project" value="UniProtKB-KW"/>
</dbReference>
<evidence type="ECO:0000259" key="3">
    <source>
        <dbReference type="Pfam" id="PF00266"/>
    </source>
</evidence>
<sequence>MGTHKNGELFNNELLAEIREKFAYVGFDPLKQVDRLFFDNAGGSFRLKRANEIFSQFDLIPNCPMREHETSKYLTDIEQKGIDDTRIIFNAKKGSIATYFTASKAIFEITRLIAENIEGTNIVTTVLEHPSAFDAAKFYADKSGKEFRVAKSNPVTGGVDVEEITKLIDKDTCLLSVIFASNISGAILDIETIVREARKIKPDLYIVVDAVQHAPHGIIDIEKTPVDAMNFAPYKFFGSRGIGVAYLSERAANLPHQRLLGKADGELQLGSSVPGHFASISEVVDYVCWIGSTFSDVEDRRSLYVEGMNRIALQERALLETMLNGTANAKGLREIPGVTVHLDYEDLSKRDLIVAISINDLNFQEAVLQYEKANVIVYDRVSTSIYSNRMLESFGMTGAIRVSPLHCNSVEEIEKFLEVTKKIVEEMGNE</sequence>
<keyword evidence="5" id="KW-1185">Reference proteome</keyword>
<dbReference type="SUPFAM" id="SSF53383">
    <property type="entry name" value="PLP-dependent transferases"/>
    <property type="match status" value="1"/>
</dbReference>
<keyword evidence="2" id="KW-0663">Pyridoxal phosphate</keyword>
<evidence type="ECO:0000313" key="4">
    <source>
        <dbReference type="EMBL" id="MFD1927989.1"/>
    </source>
</evidence>
<accession>A0ABW4SHU5</accession>
<keyword evidence="4" id="KW-0808">Transferase</keyword>
<dbReference type="InterPro" id="IPR000192">
    <property type="entry name" value="Aminotrans_V_dom"/>
</dbReference>